<accession>A0A2H4JC85</accession>
<reference evidence="1" key="1">
    <citation type="submission" date="2017-06" db="EMBL/GenBank/DDBJ databases">
        <title>Novel phages from South African skin metaviromes.</title>
        <authorList>
            <person name="van Zyl L.J."/>
            <person name="Abrahams Y."/>
            <person name="Stander E.A."/>
            <person name="Kirby B.M."/>
            <person name="Clavaud C."/>
            <person name="Farcet C."/>
            <person name="Breton L."/>
            <person name="Trindade M.I."/>
        </authorList>
    </citation>
    <scope>NUCLEOTIDE SEQUENCE</scope>
</reference>
<protein>
    <submittedName>
        <fullName evidence="1">Uncharacterized protein</fullName>
    </submittedName>
</protein>
<proteinExistence type="predicted"/>
<sequence length="57" mass="5795">MPLITRVFSGFAGSSPKAAAEAYPAASWLAVEAVPGSTGMEIAPEFNVLARVVAAES</sequence>
<feature type="non-terminal residue" evidence="1">
    <location>
        <position position="57"/>
    </location>
</feature>
<evidence type="ECO:0000313" key="1">
    <source>
        <dbReference type="EMBL" id="ASN72830.1"/>
    </source>
</evidence>
<gene>
    <name evidence="1" type="ORF">3F2_1</name>
</gene>
<organism evidence="1">
    <name type="scientific">uncultured Caudovirales phage</name>
    <dbReference type="NCBI Taxonomy" id="2100421"/>
    <lineage>
        <taxon>Viruses</taxon>
        <taxon>Duplodnaviria</taxon>
        <taxon>Heunggongvirae</taxon>
        <taxon>Uroviricota</taxon>
        <taxon>Caudoviricetes</taxon>
        <taxon>Peduoviridae</taxon>
        <taxon>Maltschvirus</taxon>
        <taxon>Maltschvirus maltsch</taxon>
    </lineage>
</organism>
<name>A0A2H4JC85_9CAUD</name>
<dbReference type="EMBL" id="MF417977">
    <property type="protein sequence ID" value="ASN72830.1"/>
    <property type="molecule type" value="Genomic_DNA"/>
</dbReference>